<evidence type="ECO:0000259" key="2">
    <source>
        <dbReference type="PROSITE" id="PS51154"/>
    </source>
</evidence>
<proteinExistence type="predicted"/>
<protein>
    <submittedName>
        <fullName evidence="3">6fce2d43-c04b-4caa-af37-c13631011c1b-CDS</fullName>
    </submittedName>
</protein>
<dbReference type="PANTHER" id="PTHR11106">
    <property type="entry name" value="GANGLIOSIDE INDUCED DIFFERENTIATION ASSOCIATED PROTEIN 2-RELATED"/>
    <property type="match status" value="1"/>
</dbReference>
<dbReference type="Pfam" id="PF01661">
    <property type="entry name" value="Macro"/>
    <property type="match status" value="1"/>
</dbReference>
<dbReference type="AlphaFoldDB" id="A0A8H2W319"/>
<dbReference type="SMART" id="SM00506">
    <property type="entry name" value="A1pp"/>
    <property type="match status" value="1"/>
</dbReference>
<dbReference type="Gene3D" id="3.40.220.10">
    <property type="entry name" value="Leucine Aminopeptidase, subunit E, domain 1"/>
    <property type="match status" value="1"/>
</dbReference>
<gene>
    <name evidence="3" type="ORF">SCLTRI_LOCUS9292</name>
</gene>
<dbReference type="EMBL" id="CAJHIA010000034">
    <property type="protein sequence ID" value="CAD6450029.1"/>
    <property type="molecule type" value="Genomic_DNA"/>
</dbReference>
<dbReference type="InterPro" id="IPR043472">
    <property type="entry name" value="Macro_dom-like"/>
</dbReference>
<sequence length="536" mass="58231">MSGASNEFKVIATTEYKGTTVEVVDGNLLNYPVDVIVNAANASLVRGGGIDGQIHRKAGPQLAAEMKTQFPHPGKEGGAYGTTHSWNIKSCRYIIHAVGPDWRQPNQRDTGLLANAYRNSLSLAAKNNLRSIAFPAISVGIFQMPRGMAGVTVMKTIRSWIDSHQGEMDRISILLFDLGQPEIAEMQYPNLQLYIPNDGPDRSNEPAAAFRSLLGAPKLPVPPPATTVDIPPPQSKLIKNLQGYSDDFGTPDPPSGLSVSPTPPPGTTNTSSMPGTTASVPIPVAAASLLPPGPPTGSAAPPGRPSESPSDSMRETSPEFPIGSPTGSPSKSPSKSPPRSPPRSPSGSPPAPPPRPGGGRGETPSDSDEEPPSYLLKFYEPLSHMWMGRDRYYALLEAGLDPETFYEGMMIPDPEKDPNTGALTGEEKVVFDKYHQERIERGEEIMTRLHLPTVQKDKDARDKDNIIHAERSQQILTETAIRTEAKVEVWKEGVEKDGMVHCTTLEIGGDRCRMRGYAALWRDHLFPDRCFRHQKD</sequence>
<evidence type="ECO:0000256" key="1">
    <source>
        <dbReference type="SAM" id="MobiDB-lite"/>
    </source>
</evidence>
<evidence type="ECO:0000313" key="4">
    <source>
        <dbReference type="Proteomes" id="UP000624404"/>
    </source>
</evidence>
<dbReference type="SUPFAM" id="SSF52949">
    <property type="entry name" value="Macro domain-like"/>
    <property type="match status" value="1"/>
</dbReference>
<dbReference type="OrthoDB" id="6077599at2759"/>
<feature type="compositionally biased region" description="Low complexity" evidence="1">
    <location>
        <begin position="267"/>
        <end position="301"/>
    </location>
</feature>
<feature type="region of interest" description="Disordered" evidence="1">
    <location>
        <begin position="220"/>
        <end position="373"/>
    </location>
</feature>
<accession>A0A8H2W319</accession>
<keyword evidence="4" id="KW-1185">Reference proteome</keyword>
<comment type="caution">
    <text evidence="3">The sequence shown here is derived from an EMBL/GenBank/DDBJ whole genome shotgun (WGS) entry which is preliminary data.</text>
</comment>
<dbReference type="PANTHER" id="PTHR11106:SF27">
    <property type="entry name" value="MACRO DOMAIN-CONTAINING PROTEIN"/>
    <property type="match status" value="1"/>
</dbReference>
<name>A0A8H2W319_9HELO</name>
<feature type="domain" description="Macro" evidence="2">
    <location>
        <begin position="8"/>
        <end position="192"/>
    </location>
</feature>
<dbReference type="PROSITE" id="PS51154">
    <property type="entry name" value="MACRO"/>
    <property type="match status" value="1"/>
</dbReference>
<reference evidence="3" key="1">
    <citation type="submission" date="2020-10" db="EMBL/GenBank/DDBJ databases">
        <authorList>
            <person name="Kusch S."/>
        </authorList>
    </citation>
    <scope>NUCLEOTIDE SEQUENCE</scope>
    <source>
        <strain evidence="3">SwB9</strain>
    </source>
</reference>
<evidence type="ECO:0000313" key="3">
    <source>
        <dbReference type="EMBL" id="CAD6450029.1"/>
    </source>
</evidence>
<organism evidence="3 4">
    <name type="scientific">Sclerotinia trifoliorum</name>
    <dbReference type="NCBI Taxonomy" id="28548"/>
    <lineage>
        <taxon>Eukaryota</taxon>
        <taxon>Fungi</taxon>
        <taxon>Dikarya</taxon>
        <taxon>Ascomycota</taxon>
        <taxon>Pezizomycotina</taxon>
        <taxon>Leotiomycetes</taxon>
        <taxon>Helotiales</taxon>
        <taxon>Sclerotiniaceae</taxon>
        <taxon>Sclerotinia</taxon>
    </lineage>
</organism>
<feature type="compositionally biased region" description="Pro residues" evidence="1">
    <location>
        <begin position="335"/>
        <end position="356"/>
    </location>
</feature>
<feature type="compositionally biased region" description="Pro residues" evidence="1">
    <location>
        <begin position="220"/>
        <end position="234"/>
    </location>
</feature>
<dbReference type="Proteomes" id="UP000624404">
    <property type="component" value="Unassembled WGS sequence"/>
</dbReference>
<feature type="compositionally biased region" description="Low complexity" evidence="1">
    <location>
        <begin position="323"/>
        <end position="334"/>
    </location>
</feature>
<dbReference type="InterPro" id="IPR002589">
    <property type="entry name" value="Macro_dom"/>
</dbReference>